<evidence type="ECO:0000256" key="1">
    <source>
        <dbReference type="ARBA" id="ARBA00011955"/>
    </source>
</evidence>
<comment type="catalytic activity">
    <reaction evidence="9 10">
        <text>L-threonyl-[protein] + FAD = FMN-L-threonyl-[protein] + AMP + H(+)</text>
        <dbReference type="Rhea" id="RHEA:36847"/>
        <dbReference type="Rhea" id="RHEA-COMP:11060"/>
        <dbReference type="Rhea" id="RHEA-COMP:11061"/>
        <dbReference type="ChEBI" id="CHEBI:15378"/>
        <dbReference type="ChEBI" id="CHEBI:30013"/>
        <dbReference type="ChEBI" id="CHEBI:57692"/>
        <dbReference type="ChEBI" id="CHEBI:74257"/>
        <dbReference type="ChEBI" id="CHEBI:456215"/>
        <dbReference type="EC" id="2.7.1.180"/>
    </reaction>
</comment>
<dbReference type="Pfam" id="PF02424">
    <property type="entry name" value="ApbE"/>
    <property type="match status" value="1"/>
</dbReference>
<accession>A0A7M2X2R6</accession>
<dbReference type="InterPro" id="IPR003374">
    <property type="entry name" value="ApbE-like_sf"/>
</dbReference>
<evidence type="ECO:0000256" key="2">
    <source>
        <dbReference type="ARBA" id="ARBA00016337"/>
    </source>
</evidence>
<organism evidence="12 13">
    <name type="scientific">Humisphaera borealis</name>
    <dbReference type="NCBI Taxonomy" id="2807512"/>
    <lineage>
        <taxon>Bacteria</taxon>
        <taxon>Pseudomonadati</taxon>
        <taxon>Planctomycetota</taxon>
        <taxon>Phycisphaerae</taxon>
        <taxon>Tepidisphaerales</taxon>
        <taxon>Tepidisphaeraceae</taxon>
        <taxon>Humisphaera</taxon>
    </lineage>
</organism>
<evidence type="ECO:0000313" key="13">
    <source>
        <dbReference type="Proteomes" id="UP000593765"/>
    </source>
</evidence>
<dbReference type="PROSITE" id="PS51318">
    <property type="entry name" value="TAT"/>
    <property type="match status" value="1"/>
</dbReference>
<feature type="binding site" evidence="11">
    <location>
        <position position="194"/>
    </location>
    <ligand>
        <name>Mg(2+)</name>
        <dbReference type="ChEBI" id="CHEBI:18420"/>
    </ligand>
</feature>
<dbReference type="PANTHER" id="PTHR30040">
    <property type="entry name" value="THIAMINE BIOSYNTHESIS LIPOPROTEIN APBE"/>
    <property type="match status" value="1"/>
</dbReference>
<dbReference type="Proteomes" id="UP000593765">
    <property type="component" value="Chromosome"/>
</dbReference>
<evidence type="ECO:0000256" key="8">
    <source>
        <dbReference type="ARBA" id="ARBA00031306"/>
    </source>
</evidence>
<keyword evidence="4 10" id="KW-0808">Transferase</keyword>
<keyword evidence="7 10" id="KW-0460">Magnesium</keyword>
<dbReference type="GO" id="GO:0016740">
    <property type="term" value="F:transferase activity"/>
    <property type="evidence" value="ECO:0007669"/>
    <property type="project" value="UniProtKB-UniRule"/>
</dbReference>
<protein>
    <recommendedName>
        <fullName evidence="2 10">FAD:protein FMN transferase</fullName>
        <ecNumber evidence="1 10">2.7.1.180</ecNumber>
    </recommendedName>
    <alternativeName>
        <fullName evidence="8 10">Flavin transferase</fullName>
    </alternativeName>
</protein>
<keyword evidence="6 10" id="KW-0274">FAD</keyword>
<keyword evidence="5 10" id="KW-0479">Metal-binding</keyword>
<dbReference type="PIRSF" id="PIRSF006268">
    <property type="entry name" value="ApbE"/>
    <property type="match status" value="1"/>
</dbReference>
<dbReference type="GO" id="GO:0046872">
    <property type="term" value="F:metal ion binding"/>
    <property type="evidence" value="ECO:0007669"/>
    <property type="project" value="UniProtKB-UniRule"/>
</dbReference>
<evidence type="ECO:0000256" key="5">
    <source>
        <dbReference type="ARBA" id="ARBA00022723"/>
    </source>
</evidence>
<name>A0A7M2X2R6_9BACT</name>
<keyword evidence="3 10" id="KW-0285">Flavoprotein</keyword>
<dbReference type="AlphaFoldDB" id="A0A7M2X2R6"/>
<evidence type="ECO:0000256" key="4">
    <source>
        <dbReference type="ARBA" id="ARBA00022679"/>
    </source>
</evidence>
<dbReference type="RefSeq" id="WP_206295032.1">
    <property type="nucleotide sequence ID" value="NZ_CP063458.1"/>
</dbReference>
<evidence type="ECO:0000256" key="7">
    <source>
        <dbReference type="ARBA" id="ARBA00022842"/>
    </source>
</evidence>
<dbReference type="PANTHER" id="PTHR30040:SF2">
    <property type="entry name" value="FAD:PROTEIN FMN TRANSFERASE"/>
    <property type="match status" value="1"/>
</dbReference>
<evidence type="ECO:0000256" key="3">
    <source>
        <dbReference type="ARBA" id="ARBA00022630"/>
    </source>
</evidence>
<evidence type="ECO:0000256" key="6">
    <source>
        <dbReference type="ARBA" id="ARBA00022827"/>
    </source>
</evidence>
<reference evidence="12 13" key="1">
    <citation type="submission" date="2020-10" db="EMBL/GenBank/DDBJ databases">
        <title>Wide distribution of Phycisphaera-like planctomycetes from WD2101 soil group in peatlands and genome analysis of the first cultivated representative.</title>
        <authorList>
            <person name="Dedysh S.N."/>
            <person name="Beletsky A.V."/>
            <person name="Ivanova A."/>
            <person name="Kulichevskaya I.S."/>
            <person name="Suzina N.E."/>
            <person name="Philippov D.A."/>
            <person name="Rakitin A.L."/>
            <person name="Mardanov A.V."/>
            <person name="Ravin N.V."/>
        </authorList>
    </citation>
    <scope>NUCLEOTIDE SEQUENCE [LARGE SCALE GENOMIC DNA]</scope>
    <source>
        <strain evidence="12 13">M1803</strain>
    </source>
</reference>
<feature type="binding site" evidence="11">
    <location>
        <position position="308"/>
    </location>
    <ligand>
        <name>Mg(2+)</name>
        <dbReference type="ChEBI" id="CHEBI:18420"/>
    </ligand>
</feature>
<dbReference type="KEGG" id="hbs:IPV69_10320"/>
<evidence type="ECO:0000256" key="11">
    <source>
        <dbReference type="PIRSR" id="PIRSR006268-2"/>
    </source>
</evidence>
<sequence length="356" mass="37719">MSLLSRRTLLTTAIGGFAGVGLWHARSRFLPTGGLEPAAQANPSPNGELAAFHRTSRALGTNVSITIAHTDESVANRAAAAAFDELERVEQSLSVYRNDSQLGMLNSAQSLASADERMRAVLAASLEMSRRTAGAFDVTVQPLWEVHSRAARELRSPTEAELAAVRERIGWQHVLVAGTEVRFARPDMSITFNGIAQGYATDRVKLVLQSVGVQHALIDIGELAPLGHKALGTPWQAGIQHPRQADAYVAVAKLDGRSLATSGDYATTFTDTAKAGRGDNHIFDPATGHSPTAFSSVSVVAPTAMEADALSTALFVLGPKRGLKLIESSEGVDALFVTREGRVSQTAGFPTVRDAG</sequence>
<evidence type="ECO:0000256" key="9">
    <source>
        <dbReference type="ARBA" id="ARBA00048540"/>
    </source>
</evidence>
<dbReference type="EC" id="2.7.1.180" evidence="1 10"/>
<keyword evidence="13" id="KW-1185">Reference proteome</keyword>
<proteinExistence type="inferred from homology"/>
<evidence type="ECO:0000256" key="10">
    <source>
        <dbReference type="PIRNR" id="PIRNR006268"/>
    </source>
</evidence>
<dbReference type="SUPFAM" id="SSF143631">
    <property type="entry name" value="ApbE-like"/>
    <property type="match status" value="1"/>
</dbReference>
<dbReference type="EMBL" id="CP063458">
    <property type="protein sequence ID" value="QOV91722.1"/>
    <property type="molecule type" value="Genomic_DNA"/>
</dbReference>
<dbReference type="Gene3D" id="3.10.520.10">
    <property type="entry name" value="ApbE-like domains"/>
    <property type="match status" value="1"/>
</dbReference>
<comment type="cofactor">
    <cofactor evidence="11">
        <name>Mg(2+)</name>
        <dbReference type="ChEBI" id="CHEBI:18420"/>
    </cofactor>
    <cofactor evidence="11">
        <name>Mn(2+)</name>
        <dbReference type="ChEBI" id="CHEBI:29035"/>
    </cofactor>
    <text evidence="11">Magnesium. Can also use manganese.</text>
</comment>
<feature type="binding site" evidence="11">
    <location>
        <position position="312"/>
    </location>
    <ligand>
        <name>Mg(2+)</name>
        <dbReference type="ChEBI" id="CHEBI:18420"/>
    </ligand>
</feature>
<dbReference type="InterPro" id="IPR024932">
    <property type="entry name" value="ApbE"/>
</dbReference>
<gene>
    <name evidence="12" type="ORF">IPV69_10320</name>
</gene>
<comment type="similarity">
    <text evidence="10">Belongs to the ApbE family.</text>
</comment>
<dbReference type="InterPro" id="IPR006311">
    <property type="entry name" value="TAT_signal"/>
</dbReference>
<evidence type="ECO:0000313" key="12">
    <source>
        <dbReference type="EMBL" id="QOV91722.1"/>
    </source>
</evidence>